<evidence type="ECO:0000313" key="2">
    <source>
        <dbReference type="EMBL" id="CAA9314417.1"/>
    </source>
</evidence>
<evidence type="ECO:0000256" key="1">
    <source>
        <dbReference type="SAM" id="MobiDB-lite"/>
    </source>
</evidence>
<protein>
    <submittedName>
        <fullName evidence="2">Uncharacterized protein</fullName>
    </submittedName>
</protein>
<feature type="region of interest" description="Disordered" evidence="1">
    <location>
        <begin position="1"/>
        <end position="56"/>
    </location>
</feature>
<sequence length="56" mass="5774">MLIGSRGARAGASAHRSTCRSARVRDGQPGDPDGARRPQRHGDPVPTAAWAATVPA</sequence>
<dbReference type="AlphaFoldDB" id="A0A6J4KUM1"/>
<accession>A0A6J4KUM1</accession>
<organism evidence="2">
    <name type="scientific">uncultured Frankineae bacterium</name>
    <dbReference type="NCBI Taxonomy" id="437475"/>
    <lineage>
        <taxon>Bacteria</taxon>
        <taxon>Bacillati</taxon>
        <taxon>Actinomycetota</taxon>
        <taxon>Actinomycetes</taxon>
        <taxon>Frankiales</taxon>
        <taxon>environmental samples</taxon>
    </lineage>
</organism>
<feature type="compositionally biased region" description="Low complexity" evidence="1">
    <location>
        <begin position="1"/>
        <end position="16"/>
    </location>
</feature>
<feature type="compositionally biased region" description="Basic and acidic residues" evidence="1">
    <location>
        <begin position="23"/>
        <end position="43"/>
    </location>
</feature>
<reference evidence="2" key="1">
    <citation type="submission" date="2020-02" db="EMBL/GenBank/DDBJ databases">
        <authorList>
            <person name="Meier V. D."/>
        </authorList>
    </citation>
    <scope>NUCLEOTIDE SEQUENCE</scope>
    <source>
        <strain evidence="2">AVDCRST_MAG16</strain>
    </source>
</reference>
<dbReference type="EMBL" id="CADCUE010000031">
    <property type="protein sequence ID" value="CAA9314417.1"/>
    <property type="molecule type" value="Genomic_DNA"/>
</dbReference>
<proteinExistence type="predicted"/>
<gene>
    <name evidence="2" type="ORF">AVDCRST_MAG16-517</name>
</gene>
<name>A0A6J4KUM1_9ACTN</name>
<feature type="compositionally biased region" description="Low complexity" evidence="1">
    <location>
        <begin position="44"/>
        <end position="56"/>
    </location>
</feature>